<dbReference type="AlphaFoldDB" id="A0AAN7CNL3"/>
<keyword evidence="4" id="KW-1185">Reference proteome</keyword>
<reference evidence="3" key="1">
    <citation type="journal article" date="2023" name="Mol. Phylogenet. Evol.">
        <title>Genome-scale phylogeny and comparative genomics of the fungal order Sordariales.</title>
        <authorList>
            <person name="Hensen N."/>
            <person name="Bonometti L."/>
            <person name="Westerberg I."/>
            <person name="Brannstrom I.O."/>
            <person name="Guillou S."/>
            <person name="Cros-Aarteil S."/>
            <person name="Calhoun S."/>
            <person name="Haridas S."/>
            <person name="Kuo A."/>
            <person name="Mondo S."/>
            <person name="Pangilinan J."/>
            <person name="Riley R."/>
            <person name="LaButti K."/>
            <person name="Andreopoulos B."/>
            <person name="Lipzen A."/>
            <person name="Chen C."/>
            <person name="Yan M."/>
            <person name="Daum C."/>
            <person name="Ng V."/>
            <person name="Clum A."/>
            <person name="Steindorff A."/>
            <person name="Ohm R.A."/>
            <person name="Martin F."/>
            <person name="Silar P."/>
            <person name="Natvig D.O."/>
            <person name="Lalanne C."/>
            <person name="Gautier V."/>
            <person name="Ament-Velasquez S.L."/>
            <person name="Kruys A."/>
            <person name="Hutchinson M.I."/>
            <person name="Powell A.J."/>
            <person name="Barry K."/>
            <person name="Miller A.N."/>
            <person name="Grigoriev I.V."/>
            <person name="Debuchy R."/>
            <person name="Gladieux P."/>
            <person name="Hiltunen Thoren M."/>
            <person name="Johannesson H."/>
        </authorList>
    </citation>
    <scope>NUCLEOTIDE SEQUENCE</scope>
    <source>
        <strain evidence="3">CBS 359.72</strain>
    </source>
</reference>
<dbReference type="EMBL" id="MU857763">
    <property type="protein sequence ID" value="KAK4244028.1"/>
    <property type="molecule type" value="Genomic_DNA"/>
</dbReference>
<feature type="region of interest" description="Disordered" evidence="1">
    <location>
        <begin position="534"/>
        <end position="559"/>
    </location>
</feature>
<feature type="region of interest" description="Disordered" evidence="1">
    <location>
        <begin position="263"/>
        <end position="326"/>
    </location>
</feature>
<comment type="caution">
    <text evidence="3">The sequence shown here is derived from an EMBL/GenBank/DDBJ whole genome shotgun (WGS) entry which is preliminary data.</text>
</comment>
<evidence type="ECO:0000259" key="2">
    <source>
        <dbReference type="SMART" id="SM00555"/>
    </source>
</evidence>
<reference evidence="3" key="2">
    <citation type="submission" date="2023-05" db="EMBL/GenBank/DDBJ databases">
        <authorList>
            <consortium name="Lawrence Berkeley National Laboratory"/>
            <person name="Steindorff A."/>
            <person name="Hensen N."/>
            <person name="Bonometti L."/>
            <person name="Westerberg I."/>
            <person name="Brannstrom I.O."/>
            <person name="Guillou S."/>
            <person name="Cros-Aarteil S."/>
            <person name="Calhoun S."/>
            <person name="Haridas S."/>
            <person name="Kuo A."/>
            <person name="Mondo S."/>
            <person name="Pangilinan J."/>
            <person name="Riley R."/>
            <person name="Labutti K."/>
            <person name="Andreopoulos B."/>
            <person name="Lipzen A."/>
            <person name="Chen C."/>
            <person name="Yanf M."/>
            <person name="Daum C."/>
            <person name="Ng V."/>
            <person name="Clum A."/>
            <person name="Ohm R."/>
            <person name="Martin F."/>
            <person name="Silar P."/>
            <person name="Natvig D."/>
            <person name="Lalanne C."/>
            <person name="Gautier V."/>
            <person name="Ament-Velasquez S.L."/>
            <person name="Kruys A."/>
            <person name="Hutchinson M.I."/>
            <person name="Powell A.J."/>
            <person name="Barry K."/>
            <person name="Miller A.N."/>
            <person name="Grigoriev I.V."/>
            <person name="Debuchy R."/>
            <person name="Gladieux P."/>
            <person name="Thoren M.H."/>
            <person name="Johannesson H."/>
        </authorList>
    </citation>
    <scope>NUCLEOTIDE SEQUENCE</scope>
    <source>
        <strain evidence="3">CBS 359.72</strain>
    </source>
</reference>
<name>A0AAN7CNL3_9PEZI</name>
<feature type="region of interest" description="Disordered" evidence="1">
    <location>
        <begin position="36"/>
        <end position="83"/>
    </location>
</feature>
<dbReference type="InterPro" id="IPR013724">
    <property type="entry name" value="GIT_SHD"/>
</dbReference>
<evidence type="ECO:0000313" key="4">
    <source>
        <dbReference type="Proteomes" id="UP001303647"/>
    </source>
</evidence>
<feature type="compositionally biased region" description="Polar residues" evidence="1">
    <location>
        <begin position="276"/>
        <end position="287"/>
    </location>
</feature>
<proteinExistence type="predicted"/>
<organism evidence="3 4">
    <name type="scientific">Corynascus novoguineensis</name>
    <dbReference type="NCBI Taxonomy" id="1126955"/>
    <lineage>
        <taxon>Eukaryota</taxon>
        <taxon>Fungi</taxon>
        <taxon>Dikarya</taxon>
        <taxon>Ascomycota</taxon>
        <taxon>Pezizomycotina</taxon>
        <taxon>Sordariomycetes</taxon>
        <taxon>Sordariomycetidae</taxon>
        <taxon>Sordariales</taxon>
        <taxon>Chaetomiaceae</taxon>
        <taxon>Corynascus</taxon>
    </lineage>
</organism>
<evidence type="ECO:0000313" key="3">
    <source>
        <dbReference type="EMBL" id="KAK4244028.1"/>
    </source>
</evidence>
<feature type="compositionally biased region" description="Low complexity" evidence="1">
    <location>
        <begin position="265"/>
        <end position="275"/>
    </location>
</feature>
<gene>
    <name evidence="3" type="ORF">C7999DRAFT_35619</name>
</gene>
<dbReference type="Pfam" id="PF08518">
    <property type="entry name" value="GIT_SHD"/>
    <property type="match status" value="1"/>
</dbReference>
<evidence type="ECO:0000256" key="1">
    <source>
        <dbReference type="SAM" id="MobiDB-lite"/>
    </source>
</evidence>
<feature type="region of interest" description="Disordered" evidence="1">
    <location>
        <begin position="414"/>
        <end position="442"/>
    </location>
</feature>
<accession>A0AAN7CNL3</accession>
<dbReference type="Proteomes" id="UP001303647">
    <property type="component" value="Unassembled WGS sequence"/>
</dbReference>
<sequence length="627" mass="67754">MRLIPTPLGAALEHLVASTDRISALVPPAFGLAVTTSAPDKEEDNENTQPNYQHSSGREGSGDKNGSAKISSSREERGRKRAARVRHALAHARFLLRRLQAVLSPLLGDRDAWEQASRTSAGERVRTNPLAEEAGALVVALGAGSVIASRLEAALERLVRLYEAEEHIKRCRREGRRVRGRDVERDVNVVRWMRHERREEIQDLVKGLQEFGMAVWFLLTILESPTGEDVSTTRASLWTAVTGMLEKNRELCKFIEKGAAMKVDSQSSSASDGSSTAENTPRSSIDTVLNRAEDSQNGSAVDRYIEDGANSDSDSEPGPPTPSSSVFSLPASAWWERKMSLNSFQSLDSILIPVATPTDPPDLGTTGFSLRNTADYESDSDADEPFLPQRRPSDPLKIVTISTAGVGISPLPEALNNNIGPGPSPDPSRILPQLSGNGEHGDTAAAAAAAALSANAIFGLPEVTDQVVLDFFDRAIRVSRFASRFHGVNGGDQSHTAASPSASQRQKLQGLRPRQLRELCTDLYDELVRRNVEDQMSHKGRNKSKTKDGRSPGGELESAKLEGLSAERACAKGRMVAMTDDDFARCMAAVIEELEMRCQVHASSQFAECEAAAAMGVKVISAGQGDP</sequence>
<feature type="domain" description="GIT Spa2 homology (SHD)" evidence="2">
    <location>
        <begin position="504"/>
        <end position="534"/>
    </location>
</feature>
<feature type="region of interest" description="Disordered" evidence="1">
    <location>
        <begin position="487"/>
        <end position="512"/>
    </location>
</feature>
<feature type="region of interest" description="Disordered" evidence="1">
    <location>
        <begin position="356"/>
        <end position="394"/>
    </location>
</feature>
<feature type="compositionally biased region" description="Polar residues" evidence="1">
    <location>
        <begin position="491"/>
        <end position="507"/>
    </location>
</feature>
<dbReference type="SMART" id="SM00555">
    <property type="entry name" value="GIT"/>
    <property type="match status" value="1"/>
</dbReference>
<protein>
    <recommendedName>
        <fullName evidence="2">GIT Spa2 homology (SHD) domain-containing protein</fullName>
    </recommendedName>
</protein>